<dbReference type="NCBIfam" id="TIGR02606">
    <property type="entry name" value="antidote_CC2985"/>
    <property type="match status" value="1"/>
</dbReference>
<proteinExistence type="predicted"/>
<evidence type="ECO:0000256" key="2">
    <source>
        <dbReference type="SAM" id="MobiDB-lite"/>
    </source>
</evidence>
<reference evidence="3 4" key="1">
    <citation type="submission" date="2021-03" db="EMBL/GenBank/DDBJ databases">
        <authorList>
            <person name="So Y."/>
        </authorList>
    </citation>
    <scope>NUCLEOTIDE SEQUENCE [LARGE SCALE GENOMIC DNA]</scope>
    <source>
        <strain evidence="3 4">SSH11</strain>
    </source>
</reference>
<dbReference type="Gene3D" id="6.10.10.120">
    <property type="entry name" value="Antitoxin ParD1-like"/>
    <property type="match status" value="1"/>
</dbReference>
<accession>A0ABS4AJS2</accession>
<sequence>MPTRRSICISVTPEVDRFVAVQVASGRYQTASEVFRAGLRLLERERNTASPSAKARPRQAPSANQRNRRDIPGELPGRARRLSQDGG</sequence>
<keyword evidence="4" id="KW-1185">Reference proteome</keyword>
<dbReference type="SUPFAM" id="SSF47598">
    <property type="entry name" value="Ribbon-helix-helix"/>
    <property type="match status" value="1"/>
</dbReference>
<dbReference type="Proteomes" id="UP000681594">
    <property type="component" value="Unassembled WGS sequence"/>
</dbReference>
<gene>
    <name evidence="3" type="ORF">J8J14_21005</name>
</gene>
<dbReference type="InterPro" id="IPR022789">
    <property type="entry name" value="ParD"/>
</dbReference>
<organism evidence="3 4">
    <name type="scientific">Pararoseomonas baculiformis</name>
    <dbReference type="NCBI Taxonomy" id="2820812"/>
    <lineage>
        <taxon>Bacteria</taxon>
        <taxon>Pseudomonadati</taxon>
        <taxon>Pseudomonadota</taxon>
        <taxon>Alphaproteobacteria</taxon>
        <taxon>Acetobacterales</taxon>
        <taxon>Acetobacteraceae</taxon>
        <taxon>Pararoseomonas</taxon>
    </lineage>
</organism>
<dbReference type="InterPro" id="IPR010985">
    <property type="entry name" value="Ribbon_hlx_hlx"/>
</dbReference>
<protein>
    <submittedName>
        <fullName evidence="3">Type II toxin-antitoxin system ParD family antitoxin</fullName>
    </submittedName>
</protein>
<name>A0ABS4AJS2_9PROT</name>
<keyword evidence="1" id="KW-1277">Toxin-antitoxin system</keyword>
<dbReference type="Pfam" id="PF03693">
    <property type="entry name" value="ParD_antitoxin"/>
    <property type="match status" value="1"/>
</dbReference>
<evidence type="ECO:0000256" key="1">
    <source>
        <dbReference type="ARBA" id="ARBA00022649"/>
    </source>
</evidence>
<dbReference type="EMBL" id="JAGIZB010000029">
    <property type="protein sequence ID" value="MBP0447256.1"/>
    <property type="molecule type" value="Genomic_DNA"/>
</dbReference>
<comment type="caution">
    <text evidence="3">The sequence shown here is derived from an EMBL/GenBank/DDBJ whole genome shotgun (WGS) entry which is preliminary data.</text>
</comment>
<dbReference type="InterPro" id="IPR038296">
    <property type="entry name" value="ParD_sf"/>
</dbReference>
<dbReference type="RefSeq" id="WP_209381526.1">
    <property type="nucleotide sequence ID" value="NZ_JAGIZB010000029.1"/>
</dbReference>
<feature type="region of interest" description="Disordered" evidence="2">
    <location>
        <begin position="45"/>
        <end position="87"/>
    </location>
</feature>
<evidence type="ECO:0000313" key="4">
    <source>
        <dbReference type="Proteomes" id="UP000681594"/>
    </source>
</evidence>
<evidence type="ECO:0000313" key="3">
    <source>
        <dbReference type="EMBL" id="MBP0447256.1"/>
    </source>
</evidence>